<dbReference type="InterPro" id="IPR005135">
    <property type="entry name" value="Endo/exonuclease/phosphatase"/>
</dbReference>
<dbReference type="CDD" id="cd09076">
    <property type="entry name" value="L1-EN"/>
    <property type="match status" value="1"/>
</dbReference>
<evidence type="ECO:0000313" key="4">
    <source>
        <dbReference type="Proteomes" id="UP000838878"/>
    </source>
</evidence>
<protein>
    <recommendedName>
        <fullName evidence="2">Endonuclease/exonuclease/phosphatase domain-containing protein</fullName>
    </recommendedName>
</protein>
<dbReference type="AlphaFoldDB" id="A0A8J9VDF0"/>
<dbReference type="SUPFAM" id="SSF56219">
    <property type="entry name" value="DNase I-like"/>
    <property type="match status" value="1"/>
</dbReference>
<dbReference type="PANTHER" id="PTHR23227:SF67">
    <property type="entry name" value="CRANIOFACIAL DEVELOPMENT PROTEIN 2-LIKE"/>
    <property type="match status" value="1"/>
</dbReference>
<dbReference type="EMBL" id="OV170228">
    <property type="protein sequence ID" value="CAH0729722.1"/>
    <property type="molecule type" value="Genomic_DNA"/>
</dbReference>
<evidence type="ECO:0000256" key="1">
    <source>
        <dbReference type="SAM" id="MobiDB-lite"/>
    </source>
</evidence>
<dbReference type="PANTHER" id="PTHR23227">
    <property type="entry name" value="BUCENTAUR RELATED"/>
    <property type="match status" value="1"/>
</dbReference>
<feature type="non-terminal residue" evidence="3">
    <location>
        <position position="500"/>
    </location>
</feature>
<proteinExistence type="predicted"/>
<dbReference type="Proteomes" id="UP000838878">
    <property type="component" value="Chromosome 8"/>
</dbReference>
<dbReference type="Pfam" id="PF03372">
    <property type="entry name" value="Exo_endo_phos"/>
    <property type="match status" value="1"/>
</dbReference>
<dbReference type="OrthoDB" id="418748at2759"/>
<dbReference type="Gene3D" id="3.60.10.10">
    <property type="entry name" value="Endonuclease/exonuclease/phosphatase"/>
    <property type="match status" value="1"/>
</dbReference>
<evidence type="ECO:0000259" key="2">
    <source>
        <dbReference type="Pfam" id="PF03372"/>
    </source>
</evidence>
<name>A0A8J9VDF0_9NEOP</name>
<keyword evidence="4" id="KW-1185">Reference proteome</keyword>
<accession>A0A8J9VDF0</accession>
<evidence type="ECO:0000313" key="3">
    <source>
        <dbReference type="EMBL" id="CAH0729722.1"/>
    </source>
</evidence>
<organism evidence="3 4">
    <name type="scientific">Brenthis ino</name>
    <name type="common">lesser marbled fritillary</name>
    <dbReference type="NCBI Taxonomy" id="405034"/>
    <lineage>
        <taxon>Eukaryota</taxon>
        <taxon>Metazoa</taxon>
        <taxon>Ecdysozoa</taxon>
        <taxon>Arthropoda</taxon>
        <taxon>Hexapoda</taxon>
        <taxon>Insecta</taxon>
        <taxon>Pterygota</taxon>
        <taxon>Neoptera</taxon>
        <taxon>Endopterygota</taxon>
        <taxon>Lepidoptera</taxon>
        <taxon>Glossata</taxon>
        <taxon>Ditrysia</taxon>
        <taxon>Papilionoidea</taxon>
        <taxon>Nymphalidae</taxon>
        <taxon>Heliconiinae</taxon>
        <taxon>Argynnini</taxon>
        <taxon>Brenthis</taxon>
    </lineage>
</organism>
<gene>
    <name evidence="3" type="ORF">BINO364_LOCUS14779</name>
</gene>
<dbReference type="GO" id="GO:0003824">
    <property type="term" value="F:catalytic activity"/>
    <property type="evidence" value="ECO:0007669"/>
    <property type="project" value="InterPro"/>
</dbReference>
<feature type="region of interest" description="Disordered" evidence="1">
    <location>
        <begin position="1"/>
        <end position="24"/>
    </location>
</feature>
<feature type="domain" description="Endonuclease/exonuclease/phosphatase" evidence="2">
    <location>
        <begin position="52"/>
        <end position="191"/>
    </location>
</feature>
<sequence>MARHKRDNSINAREYPKSDANALNAKDANNARAFPKSDVHDKNKLSLQLRIGTWNLGSLTGRSQELAETLHRRRVNICCLQETKWKGSKSRDLGLGYKLVYYGTMNNQNGIDIVLDKDLKNRIINIDRRTDRLMSIKLALDNQPIVNIISAYAPQVGCSESEKESFWEDLDELTQEIPQNEHRIICGDLNGHVGKSNHNMTFNNVHGGYAYGNLNKEGTTILEYAVRHDLVLVNTCFKKKPEHIITYKSGEKATQIDFIIADRKLKRQFKDCKVIPGEPLTTQHRILVASFRLPKPIKTTVDKTAKIKWKELNSQKGESFVTAIRNYLMEDIEDYYETSNTIWEKFEIFCKAQATSSLGVSKGGVSTGKDPTWWNTNVKKKVSNKKQIFKEWQKSNNDFDKDRYKEAKSLAKRTVAQARAQSRETFYNKIENSKSDSEIFKIAKKRHNATLDVRINKYIKDKNDILLTKNTDINKRWFRWHVVSKASSPTVPISAIQLGL</sequence>
<dbReference type="InterPro" id="IPR027124">
    <property type="entry name" value="Swc5/CFDP1/2"/>
</dbReference>
<dbReference type="InterPro" id="IPR036691">
    <property type="entry name" value="Endo/exonu/phosph_ase_sf"/>
</dbReference>
<reference evidence="3" key="1">
    <citation type="submission" date="2021-12" db="EMBL/GenBank/DDBJ databases">
        <authorList>
            <person name="Martin H S."/>
        </authorList>
    </citation>
    <scope>NUCLEOTIDE SEQUENCE</scope>
</reference>